<gene>
    <name evidence="1" type="ORF">J437_LFUL008266</name>
</gene>
<reference evidence="1" key="2">
    <citation type="submission" date="2017-10" db="EMBL/GenBank/DDBJ databases">
        <title>Ladona fulva Genome sequencing and assembly.</title>
        <authorList>
            <person name="Murali S."/>
            <person name="Richards S."/>
            <person name="Bandaranaike D."/>
            <person name="Bellair M."/>
            <person name="Blankenburg K."/>
            <person name="Chao H."/>
            <person name="Dinh H."/>
            <person name="Doddapaneni H."/>
            <person name="Dugan-Rocha S."/>
            <person name="Elkadiri S."/>
            <person name="Gnanaolivu R."/>
            <person name="Hernandez B."/>
            <person name="Skinner E."/>
            <person name="Javaid M."/>
            <person name="Lee S."/>
            <person name="Li M."/>
            <person name="Ming W."/>
            <person name="Munidasa M."/>
            <person name="Muniz J."/>
            <person name="Nguyen L."/>
            <person name="Hughes D."/>
            <person name="Osuji N."/>
            <person name="Pu L.-L."/>
            <person name="Puazo M."/>
            <person name="Qu C."/>
            <person name="Quiroz J."/>
            <person name="Raj R."/>
            <person name="Weissenberger G."/>
            <person name="Xin Y."/>
            <person name="Zou X."/>
            <person name="Han Y."/>
            <person name="Worley K."/>
            <person name="Muzny D."/>
            <person name="Gibbs R."/>
        </authorList>
    </citation>
    <scope>NUCLEOTIDE SEQUENCE</scope>
    <source>
        <strain evidence="1">Sampled in the wild</strain>
    </source>
</reference>
<dbReference type="EMBL" id="KZ308450">
    <property type="protein sequence ID" value="KAG8229875.1"/>
    <property type="molecule type" value="Genomic_DNA"/>
</dbReference>
<name>A0A8K0K9X5_LADFU</name>
<comment type="caution">
    <text evidence="1">The sequence shown here is derived from an EMBL/GenBank/DDBJ whole genome shotgun (WGS) entry which is preliminary data.</text>
</comment>
<reference evidence="1" key="1">
    <citation type="submission" date="2013-04" db="EMBL/GenBank/DDBJ databases">
        <authorList>
            <person name="Qu J."/>
            <person name="Murali S.C."/>
            <person name="Bandaranaike D."/>
            <person name="Bellair M."/>
            <person name="Blankenburg K."/>
            <person name="Chao H."/>
            <person name="Dinh H."/>
            <person name="Doddapaneni H."/>
            <person name="Downs B."/>
            <person name="Dugan-Rocha S."/>
            <person name="Elkadiri S."/>
            <person name="Gnanaolivu R.D."/>
            <person name="Hernandez B."/>
            <person name="Javaid M."/>
            <person name="Jayaseelan J.C."/>
            <person name="Lee S."/>
            <person name="Li M."/>
            <person name="Ming W."/>
            <person name="Munidasa M."/>
            <person name="Muniz J."/>
            <person name="Nguyen L."/>
            <person name="Ongeri F."/>
            <person name="Osuji N."/>
            <person name="Pu L.-L."/>
            <person name="Puazo M."/>
            <person name="Qu C."/>
            <person name="Quiroz J."/>
            <person name="Raj R."/>
            <person name="Weissenberger G."/>
            <person name="Xin Y."/>
            <person name="Zou X."/>
            <person name="Han Y."/>
            <person name="Richards S."/>
            <person name="Worley K."/>
            <person name="Muzny D."/>
            <person name="Gibbs R."/>
        </authorList>
    </citation>
    <scope>NUCLEOTIDE SEQUENCE</scope>
    <source>
        <strain evidence="1">Sampled in the wild</strain>
    </source>
</reference>
<dbReference type="AlphaFoldDB" id="A0A8K0K9X5"/>
<accession>A0A8K0K9X5</accession>
<sequence>MLLALSMFYFHMKNTLQFFSSYEKQSFIHCVGRFLNVSVKASLLGQLLDIRSSSGCSIQRYRLHNCLLHLESKVLFWDQYLPLHLVLCTLS</sequence>
<proteinExistence type="predicted"/>
<organism evidence="1 2">
    <name type="scientific">Ladona fulva</name>
    <name type="common">Scarce chaser dragonfly</name>
    <name type="synonym">Libellula fulva</name>
    <dbReference type="NCBI Taxonomy" id="123851"/>
    <lineage>
        <taxon>Eukaryota</taxon>
        <taxon>Metazoa</taxon>
        <taxon>Ecdysozoa</taxon>
        <taxon>Arthropoda</taxon>
        <taxon>Hexapoda</taxon>
        <taxon>Insecta</taxon>
        <taxon>Pterygota</taxon>
        <taxon>Palaeoptera</taxon>
        <taxon>Odonata</taxon>
        <taxon>Epiprocta</taxon>
        <taxon>Anisoptera</taxon>
        <taxon>Libelluloidea</taxon>
        <taxon>Libellulidae</taxon>
        <taxon>Ladona</taxon>
    </lineage>
</organism>
<evidence type="ECO:0000313" key="2">
    <source>
        <dbReference type="Proteomes" id="UP000792457"/>
    </source>
</evidence>
<protein>
    <submittedName>
        <fullName evidence="1">Uncharacterized protein</fullName>
    </submittedName>
</protein>
<evidence type="ECO:0000313" key="1">
    <source>
        <dbReference type="EMBL" id="KAG8229875.1"/>
    </source>
</evidence>
<dbReference type="Proteomes" id="UP000792457">
    <property type="component" value="Unassembled WGS sequence"/>
</dbReference>
<keyword evidence="2" id="KW-1185">Reference proteome</keyword>